<keyword evidence="8" id="KW-0472">Membrane</keyword>
<dbReference type="PANTHER" id="PTHR43047:SF72">
    <property type="entry name" value="OSMOSENSING HISTIDINE PROTEIN KINASE SLN1"/>
    <property type="match status" value="1"/>
</dbReference>
<dbReference type="PROSITE" id="PS50109">
    <property type="entry name" value="HIS_KIN"/>
    <property type="match status" value="1"/>
</dbReference>
<comment type="caution">
    <text evidence="11">The sequence shown here is derived from an EMBL/GenBank/DDBJ whole genome shotgun (WGS) entry which is preliminary data.</text>
</comment>
<keyword evidence="5" id="KW-0418">Kinase</keyword>
<dbReference type="SUPFAM" id="SSF47384">
    <property type="entry name" value="Homodimeric domain of signal transducing histidine kinase"/>
    <property type="match status" value="1"/>
</dbReference>
<evidence type="ECO:0000256" key="5">
    <source>
        <dbReference type="ARBA" id="ARBA00022777"/>
    </source>
</evidence>
<dbReference type="Gene3D" id="3.30.565.10">
    <property type="entry name" value="Histidine kinase-like ATPase, C-terminal domain"/>
    <property type="match status" value="1"/>
</dbReference>
<dbReference type="InterPro" id="IPR001789">
    <property type="entry name" value="Sig_transdc_resp-reg_receiver"/>
</dbReference>
<dbReference type="InterPro" id="IPR036097">
    <property type="entry name" value="HisK_dim/P_sf"/>
</dbReference>
<protein>
    <recommendedName>
        <fullName evidence="2">histidine kinase</fullName>
        <ecNumber evidence="2">2.7.13.3</ecNumber>
    </recommendedName>
</protein>
<dbReference type="EC" id="2.7.13.3" evidence="2"/>
<feature type="domain" description="Histidine kinase" evidence="9">
    <location>
        <begin position="513"/>
        <end position="739"/>
    </location>
</feature>
<evidence type="ECO:0000259" key="10">
    <source>
        <dbReference type="PROSITE" id="PS50110"/>
    </source>
</evidence>
<evidence type="ECO:0000313" key="12">
    <source>
        <dbReference type="Proteomes" id="UP001153069"/>
    </source>
</evidence>
<dbReference type="Gene3D" id="3.40.50.2300">
    <property type="match status" value="1"/>
</dbReference>
<evidence type="ECO:0000256" key="8">
    <source>
        <dbReference type="SAM" id="Phobius"/>
    </source>
</evidence>
<dbReference type="InterPro" id="IPR011006">
    <property type="entry name" value="CheY-like_superfamily"/>
</dbReference>
<feature type="compositionally biased region" description="Low complexity" evidence="7">
    <location>
        <begin position="784"/>
        <end position="795"/>
    </location>
</feature>
<dbReference type="PROSITE" id="PS50110">
    <property type="entry name" value="RESPONSE_REGULATORY"/>
    <property type="match status" value="1"/>
</dbReference>
<keyword evidence="4" id="KW-0808">Transferase</keyword>
<dbReference type="InterPro" id="IPR003661">
    <property type="entry name" value="HisK_dim/P_dom"/>
</dbReference>
<gene>
    <name evidence="11" type="ORF">SEMRO_113_G055970.1</name>
</gene>
<dbReference type="PRINTS" id="PR00344">
    <property type="entry name" value="BCTRLSENSOR"/>
</dbReference>
<feature type="region of interest" description="Disordered" evidence="7">
    <location>
        <begin position="762"/>
        <end position="947"/>
    </location>
</feature>
<dbReference type="GO" id="GO:0000155">
    <property type="term" value="F:phosphorelay sensor kinase activity"/>
    <property type="evidence" value="ECO:0007669"/>
    <property type="project" value="InterPro"/>
</dbReference>
<evidence type="ECO:0000256" key="2">
    <source>
        <dbReference type="ARBA" id="ARBA00012438"/>
    </source>
</evidence>
<dbReference type="InterPro" id="IPR005467">
    <property type="entry name" value="His_kinase_dom"/>
</dbReference>
<feature type="compositionally biased region" description="Polar residues" evidence="7">
    <location>
        <begin position="901"/>
        <end position="935"/>
    </location>
</feature>
<evidence type="ECO:0000256" key="4">
    <source>
        <dbReference type="ARBA" id="ARBA00022679"/>
    </source>
</evidence>
<evidence type="ECO:0000256" key="3">
    <source>
        <dbReference type="ARBA" id="ARBA00022553"/>
    </source>
</evidence>
<sequence length="1092" mass="120215">MAEHETVSPENELEDDHTATCSQQSFFDEDDFQTCQVVKDLAQKETQAVNLLRVLTLGLLVGTGVLVSTCTFLHIRRQERQNFELHFGYSAAQVIEGFHTFVEHTMSGTAGLSNQITSFALDTGAQFPCVTLPNFEMIASDIKAQSGSHMVHYAPIVTDETRPKWEEFALENRGQTLEALAKDNEYRSQQDAEFGSVVPVMNSSRRAQAAKLPPKPDQPLVTVLSDGYHPHIPAGGASKIRRDQPEGAGPFAPLWQASPLHSGSMHVLNNDLGTAGLVVPGILDIVATQKKAVINFAALAPAPYRPANEMMLRSSQYRHRVADLIDDLHTWLVYPVFDTFDEKSRSVVGIIVTDVYWKILLSNLLPSHMRGIDCVVSNSFGQEFTYRLNGGVPILLGMGDHHDKNYDEMAVSTDVGIFLEERASPETRGFGAVPLSNSTSYRIRVYPSRENESAYLTHEPHLYTIIASLIFSFASIVFLTYSCVVDRRQNVMTSKVVKKSERMAKLEQNINEFFSHEIRNPLASAITATSFLDAALQEPNPTPESQRLAREDIEAVKSSLNFINDFMRSMLDIYRAAAGRITVDKAPTDVKTDILEPVATIMRHRGVDYDVLVECPDNLIVMTDRIRLTQIVLNLSRNAAKFVEVGYIKLRAGVDPRTSHVTLYCEDTGPGVSKEKRSRLFSRYQVSLDSLSQGTGIGLNLSKQLCKILGGNLSLDETYHSSFLERPGARFVIDMETPPLDVEVAFPLSSETCEMEVDEGAPSMTLGCEDETIGPGPLFKVDASSDSTQPSQPQPLFKTNCLSDSNPASQQLRPLFKTSSEPDSNPASQPQPLFNPSSEPDPNQTSQTQPLLNIKSDGSVSNAASKPQPLFKVDSGSDSNPASLPSSQSHPLFLKKPSSELDPNQSSQPQQPFKINSGGSESNATTDNSSNQKQTPRPLDAPKANQEELPEGLSILFVDDDPMIRKLTVRALKRVAPASWTTHEASSGEMALEMCHNNDQEYSIIFLDQYMASVTKSLLGTETAQTMRIKGVRSKLIGLSANELRDNFLMAGADEFILKPMPCNPSKLKPLLNGILDLPCSRESVSAKVQSP</sequence>
<keyword evidence="3 6" id="KW-0597">Phosphoprotein</keyword>
<organism evidence="11 12">
    <name type="scientific">Seminavis robusta</name>
    <dbReference type="NCBI Taxonomy" id="568900"/>
    <lineage>
        <taxon>Eukaryota</taxon>
        <taxon>Sar</taxon>
        <taxon>Stramenopiles</taxon>
        <taxon>Ochrophyta</taxon>
        <taxon>Bacillariophyta</taxon>
        <taxon>Bacillariophyceae</taxon>
        <taxon>Bacillariophycidae</taxon>
        <taxon>Naviculales</taxon>
        <taxon>Naviculaceae</taxon>
        <taxon>Seminavis</taxon>
    </lineage>
</organism>
<dbReference type="Pfam" id="PF00072">
    <property type="entry name" value="Response_reg"/>
    <property type="match status" value="1"/>
</dbReference>
<feature type="transmembrane region" description="Helical" evidence="8">
    <location>
        <begin position="54"/>
        <end position="75"/>
    </location>
</feature>
<dbReference type="InterPro" id="IPR004358">
    <property type="entry name" value="Sig_transdc_His_kin-like_C"/>
</dbReference>
<dbReference type="SMART" id="SM00448">
    <property type="entry name" value="REC"/>
    <property type="match status" value="1"/>
</dbReference>
<keyword evidence="8" id="KW-1133">Transmembrane helix</keyword>
<keyword evidence="8" id="KW-0812">Transmembrane</keyword>
<feature type="modified residue" description="4-aspartylphosphate" evidence="6">
    <location>
        <position position="1008"/>
    </location>
</feature>
<evidence type="ECO:0000256" key="1">
    <source>
        <dbReference type="ARBA" id="ARBA00000085"/>
    </source>
</evidence>
<dbReference type="GO" id="GO:0009927">
    <property type="term" value="F:histidine phosphotransfer kinase activity"/>
    <property type="evidence" value="ECO:0007669"/>
    <property type="project" value="TreeGrafter"/>
</dbReference>
<dbReference type="OrthoDB" id="42472at2759"/>
<proteinExistence type="predicted"/>
<dbReference type="Gene3D" id="1.10.287.130">
    <property type="match status" value="1"/>
</dbReference>
<keyword evidence="12" id="KW-1185">Reference proteome</keyword>
<dbReference type="CDD" id="cd00082">
    <property type="entry name" value="HisKA"/>
    <property type="match status" value="1"/>
</dbReference>
<comment type="catalytic activity">
    <reaction evidence="1">
        <text>ATP + protein L-histidine = ADP + protein N-phospho-L-histidine.</text>
        <dbReference type="EC" id="2.7.13.3"/>
    </reaction>
</comment>
<dbReference type="PANTHER" id="PTHR43047">
    <property type="entry name" value="TWO-COMPONENT HISTIDINE PROTEIN KINASE"/>
    <property type="match status" value="1"/>
</dbReference>
<dbReference type="Proteomes" id="UP001153069">
    <property type="component" value="Unassembled WGS sequence"/>
</dbReference>
<dbReference type="GO" id="GO:0005886">
    <property type="term" value="C:plasma membrane"/>
    <property type="evidence" value="ECO:0007669"/>
    <property type="project" value="TreeGrafter"/>
</dbReference>
<dbReference type="SMART" id="SM00387">
    <property type="entry name" value="HATPase_c"/>
    <property type="match status" value="1"/>
</dbReference>
<dbReference type="SMART" id="SM00388">
    <property type="entry name" value="HisKA"/>
    <property type="match status" value="1"/>
</dbReference>
<dbReference type="InterPro" id="IPR036890">
    <property type="entry name" value="HATPase_C_sf"/>
</dbReference>
<evidence type="ECO:0000256" key="7">
    <source>
        <dbReference type="SAM" id="MobiDB-lite"/>
    </source>
</evidence>
<dbReference type="AlphaFoldDB" id="A0A9N8DEN0"/>
<evidence type="ECO:0000256" key="6">
    <source>
        <dbReference type="PROSITE-ProRule" id="PRU00169"/>
    </source>
</evidence>
<dbReference type="Pfam" id="PF02518">
    <property type="entry name" value="HATPase_c"/>
    <property type="match status" value="1"/>
</dbReference>
<feature type="compositionally biased region" description="Polar residues" evidence="7">
    <location>
        <begin position="800"/>
        <end position="865"/>
    </location>
</feature>
<dbReference type="SUPFAM" id="SSF55874">
    <property type="entry name" value="ATPase domain of HSP90 chaperone/DNA topoisomerase II/histidine kinase"/>
    <property type="match status" value="1"/>
</dbReference>
<feature type="compositionally biased region" description="Polar residues" evidence="7">
    <location>
        <begin position="876"/>
        <end position="890"/>
    </location>
</feature>
<feature type="domain" description="Response regulatory" evidence="10">
    <location>
        <begin position="954"/>
        <end position="1074"/>
    </location>
</feature>
<name>A0A9N8DEN0_9STRA</name>
<reference evidence="11" key="1">
    <citation type="submission" date="2020-06" db="EMBL/GenBank/DDBJ databases">
        <authorList>
            <consortium name="Plant Systems Biology data submission"/>
        </authorList>
    </citation>
    <scope>NUCLEOTIDE SEQUENCE</scope>
    <source>
        <strain evidence="11">D6</strain>
    </source>
</reference>
<accession>A0A9N8DEN0</accession>
<dbReference type="EMBL" id="CAICTM010000112">
    <property type="protein sequence ID" value="CAB9501603.1"/>
    <property type="molecule type" value="Genomic_DNA"/>
</dbReference>
<dbReference type="SUPFAM" id="SSF52172">
    <property type="entry name" value="CheY-like"/>
    <property type="match status" value="1"/>
</dbReference>
<evidence type="ECO:0000259" key="9">
    <source>
        <dbReference type="PROSITE" id="PS50109"/>
    </source>
</evidence>
<evidence type="ECO:0000313" key="11">
    <source>
        <dbReference type="EMBL" id="CAB9501603.1"/>
    </source>
</evidence>
<dbReference type="InterPro" id="IPR003594">
    <property type="entry name" value="HATPase_dom"/>
</dbReference>